<dbReference type="HOGENOM" id="CLU_3301993_0_0_1"/>
<proteinExistence type="predicted"/>
<dbReference type="Ensembl" id="ENSCINT00000036618.1">
    <property type="protein sequence ID" value="ENSCINP00000035794.1"/>
    <property type="gene ID" value="ENSCING00000023659.1"/>
</dbReference>
<reference evidence="1" key="2">
    <citation type="journal article" date="2008" name="Genome Biol.">
        <title>Improved genome assembly and evidence-based global gene model set for the chordate Ciona intestinalis: new insight into intron and operon populations.</title>
        <authorList>
            <person name="Satou Y."/>
            <person name="Mineta K."/>
            <person name="Ogasawara M."/>
            <person name="Sasakura Y."/>
            <person name="Shoguchi E."/>
            <person name="Ueno K."/>
            <person name="Yamada L."/>
            <person name="Matsumoto J."/>
            <person name="Wasserscheid J."/>
            <person name="Dewar K."/>
            <person name="Wiley G.B."/>
            <person name="Macmil S.L."/>
            <person name="Roe B.A."/>
            <person name="Zeller R.W."/>
            <person name="Hastings K.E."/>
            <person name="Lemaire P."/>
            <person name="Lindquist E."/>
            <person name="Endo T."/>
            <person name="Hotta K."/>
            <person name="Inaba K."/>
        </authorList>
    </citation>
    <scope>NUCLEOTIDE SEQUENCE [LARGE SCALE GENOMIC DNA]</scope>
    <source>
        <strain evidence="1">wild type</strain>
    </source>
</reference>
<dbReference type="InParanoid" id="H2Y1L0"/>
<reference evidence="2" key="1">
    <citation type="journal article" date="2002" name="Science">
        <title>The draft genome of Ciona intestinalis: insights into chordate and vertebrate origins.</title>
        <authorList>
            <person name="Dehal P."/>
            <person name="Satou Y."/>
            <person name="Campbell R.K."/>
            <person name="Chapman J."/>
            <person name="Degnan B."/>
            <person name="De Tomaso A."/>
            <person name="Davidson B."/>
            <person name="Di Gregorio A."/>
            <person name="Gelpke M."/>
            <person name="Goodstein D.M."/>
            <person name="Harafuji N."/>
            <person name="Hastings K.E."/>
            <person name="Ho I."/>
            <person name="Hotta K."/>
            <person name="Huang W."/>
            <person name="Kawashima T."/>
            <person name="Lemaire P."/>
            <person name="Martinez D."/>
            <person name="Meinertzhagen I.A."/>
            <person name="Necula S."/>
            <person name="Nonaka M."/>
            <person name="Putnam N."/>
            <person name="Rash S."/>
            <person name="Saiga H."/>
            <person name="Satake M."/>
            <person name="Terry A."/>
            <person name="Yamada L."/>
            <person name="Wang H.G."/>
            <person name="Awazu S."/>
            <person name="Azumi K."/>
            <person name="Boore J."/>
            <person name="Branno M."/>
            <person name="Chin-Bow S."/>
            <person name="DeSantis R."/>
            <person name="Doyle S."/>
            <person name="Francino P."/>
            <person name="Keys D.N."/>
            <person name="Haga S."/>
            <person name="Hayashi H."/>
            <person name="Hino K."/>
            <person name="Imai K.S."/>
            <person name="Inaba K."/>
            <person name="Kano S."/>
            <person name="Kobayashi K."/>
            <person name="Kobayashi M."/>
            <person name="Lee B.I."/>
            <person name="Makabe K.W."/>
            <person name="Manohar C."/>
            <person name="Matassi G."/>
            <person name="Medina M."/>
            <person name="Mochizuki Y."/>
            <person name="Mount S."/>
            <person name="Morishita T."/>
            <person name="Miura S."/>
            <person name="Nakayama A."/>
            <person name="Nishizaka S."/>
            <person name="Nomoto H."/>
            <person name="Ohta F."/>
            <person name="Oishi K."/>
            <person name="Rigoutsos I."/>
            <person name="Sano M."/>
            <person name="Sasaki A."/>
            <person name="Sasakura Y."/>
            <person name="Shoguchi E."/>
            <person name="Shin-i T."/>
            <person name="Spagnuolo A."/>
            <person name="Stainier D."/>
            <person name="Suzuki M.M."/>
            <person name="Tassy O."/>
            <person name="Takatori N."/>
            <person name="Tokuoka M."/>
            <person name="Yagi K."/>
            <person name="Yoshizaki F."/>
            <person name="Wada S."/>
            <person name="Zhang C."/>
            <person name="Hyatt P.D."/>
            <person name="Larimer F."/>
            <person name="Detter C."/>
            <person name="Doggett N."/>
            <person name="Glavina T."/>
            <person name="Hawkins T."/>
            <person name="Richardson P."/>
            <person name="Lucas S."/>
            <person name="Kohara Y."/>
            <person name="Levine M."/>
            <person name="Satoh N."/>
            <person name="Rokhsar D.S."/>
        </authorList>
    </citation>
    <scope>NUCLEOTIDE SEQUENCE [LARGE SCALE GENOMIC DNA]</scope>
</reference>
<organism evidence="1 2">
    <name type="scientific">Ciona intestinalis</name>
    <name type="common">Transparent sea squirt</name>
    <name type="synonym">Ascidia intestinalis</name>
    <dbReference type="NCBI Taxonomy" id="7719"/>
    <lineage>
        <taxon>Eukaryota</taxon>
        <taxon>Metazoa</taxon>
        <taxon>Chordata</taxon>
        <taxon>Tunicata</taxon>
        <taxon>Ascidiacea</taxon>
        <taxon>Phlebobranchia</taxon>
        <taxon>Cionidae</taxon>
        <taxon>Ciona</taxon>
    </lineage>
</organism>
<evidence type="ECO:0000313" key="1">
    <source>
        <dbReference type="Ensembl" id="ENSCINP00000035794.1"/>
    </source>
</evidence>
<evidence type="ECO:0000313" key="2">
    <source>
        <dbReference type="Proteomes" id="UP000008144"/>
    </source>
</evidence>
<name>H2Y1L0_CIOIN</name>
<protein>
    <submittedName>
        <fullName evidence="1">Uncharacterized protein</fullName>
    </submittedName>
</protein>
<accession>H2Y1L0</accession>
<reference evidence="1" key="3">
    <citation type="submission" date="2025-08" db="UniProtKB">
        <authorList>
            <consortium name="Ensembl"/>
        </authorList>
    </citation>
    <scope>IDENTIFICATION</scope>
</reference>
<keyword evidence="2" id="KW-1185">Reference proteome</keyword>
<dbReference type="Proteomes" id="UP000008144">
    <property type="component" value="Chromosome 9"/>
</dbReference>
<dbReference type="EMBL" id="EAAA01002795">
    <property type="status" value="NOT_ANNOTATED_CDS"/>
    <property type="molecule type" value="Genomic_DNA"/>
</dbReference>
<sequence>RTARSILLNVSQIFRLFSVEMLLFLNRKVKIRAFRSFLVE</sequence>
<dbReference type="AlphaFoldDB" id="H2Y1L0"/>
<reference evidence="1" key="4">
    <citation type="submission" date="2025-09" db="UniProtKB">
        <authorList>
            <consortium name="Ensembl"/>
        </authorList>
    </citation>
    <scope>IDENTIFICATION</scope>
</reference>